<reference evidence="4" key="1">
    <citation type="journal article" date="2011" name="Science">
        <title>The plant cell wall-decomposing machinery underlies the functional diversity of forest fungi.</title>
        <authorList>
            <person name="Eastwood D.C."/>
            <person name="Floudas D."/>
            <person name="Binder M."/>
            <person name="Majcherczyk A."/>
            <person name="Schneider P."/>
            <person name="Aerts A."/>
            <person name="Asiegbu F.O."/>
            <person name="Baker S.E."/>
            <person name="Barry K."/>
            <person name="Bendiksby M."/>
            <person name="Blumentritt M."/>
            <person name="Coutinho P.M."/>
            <person name="Cullen D."/>
            <person name="de Vries R.P."/>
            <person name="Gathman A."/>
            <person name="Goodell B."/>
            <person name="Henrissat B."/>
            <person name="Ihrmark K."/>
            <person name="Kauserud H."/>
            <person name="Kohler A."/>
            <person name="LaButti K."/>
            <person name="Lapidus A."/>
            <person name="Lavin J.L."/>
            <person name="Lee Y.-H."/>
            <person name="Lindquist E."/>
            <person name="Lilly W."/>
            <person name="Lucas S."/>
            <person name="Morin E."/>
            <person name="Murat C."/>
            <person name="Oguiza J.A."/>
            <person name="Park J."/>
            <person name="Pisabarro A.G."/>
            <person name="Riley R."/>
            <person name="Rosling A."/>
            <person name="Salamov A."/>
            <person name="Schmidt O."/>
            <person name="Schmutz J."/>
            <person name="Skrede I."/>
            <person name="Stenlid J."/>
            <person name="Wiebenga A."/>
            <person name="Xie X."/>
            <person name="Kuees U."/>
            <person name="Hibbett D.S."/>
            <person name="Hoffmeister D."/>
            <person name="Hoegberg N."/>
            <person name="Martin F."/>
            <person name="Grigoriev I.V."/>
            <person name="Watkinson S.C."/>
        </authorList>
    </citation>
    <scope>NUCLEOTIDE SEQUENCE [LARGE SCALE GENOMIC DNA]</scope>
    <source>
        <strain evidence="4">strain S7.3</strain>
    </source>
</reference>
<dbReference type="EMBL" id="GL945485">
    <property type="protein sequence ID" value="EGN95760.1"/>
    <property type="molecule type" value="Genomic_DNA"/>
</dbReference>
<evidence type="ECO:0000256" key="2">
    <source>
        <dbReference type="SAM" id="Phobius"/>
    </source>
</evidence>
<dbReference type="OMA" id="ATITYTR"/>
<organism evidence="4">
    <name type="scientific">Serpula lacrymans var. lacrymans (strain S7.3)</name>
    <name type="common">Dry rot fungus</name>
    <dbReference type="NCBI Taxonomy" id="936435"/>
    <lineage>
        <taxon>Eukaryota</taxon>
        <taxon>Fungi</taxon>
        <taxon>Dikarya</taxon>
        <taxon>Basidiomycota</taxon>
        <taxon>Agaricomycotina</taxon>
        <taxon>Agaricomycetes</taxon>
        <taxon>Agaricomycetidae</taxon>
        <taxon>Boletales</taxon>
        <taxon>Coniophorineae</taxon>
        <taxon>Serpulaceae</taxon>
        <taxon>Serpula</taxon>
    </lineage>
</organism>
<dbReference type="OrthoDB" id="3263215at2759"/>
<keyword evidence="2" id="KW-0472">Membrane</keyword>
<feature type="compositionally biased region" description="Low complexity" evidence="1">
    <location>
        <begin position="282"/>
        <end position="295"/>
    </location>
</feature>
<dbReference type="Proteomes" id="UP000008063">
    <property type="component" value="Unassembled WGS sequence"/>
</dbReference>
<feature type="compositionally biased region" description="Basic and acidic residues" evidence="1">
    <location>
        <begin position="246"/>
        <end position="257"/>
    </location>
</feature>
<accession>F8Q872</accession>
<evidence type="ECO:0000256" key="1">
    <source>
        <dbReference type="SAM" id="MobiDB-lite"/>
    </source>
</evidence>
<feature type="compositionally biased region" description="Polar residues" evidence="1">
    <location>
        <begin position="359"/>
        <end position="371"/>
    </location>
</feature>
<evidence type="ECO:0000313" key="3">
    <source>
        <dbReference type="EMBL" id="EGN95760.1"/>
    </source>
</evidence>
<feature type="compositionally biased region" description="Polar residues" evidence="1">
    <location>
        <begin position="313"/>
        <end position="330"/>
    </location>
</feature>
<sequence length="463" mass="47841">MACTPSPIETQFATVTSSSTSTSFSSSIASPSGQVTTIVTQSCISSGTLSGSTNTGCLLSTEVTQVSTIQGGGSTAQVPVVFTVPVVQTEATKTLFTTDCSNGDPSGSSGTTTTSSTSPSPTSSTETSQYASTSVFVPTTPPPATFTSQAPTTLSDGSVVLTYVTLTSYLLPSSVYAGPSPSTTQGSQNTGAASANNVAPIVGGIVGGFFGLIAIVSAVWFILRRRKTWDDIFEKEAMEMPPPRTARKDWNRPDSVAEPKPYQYGLVGHITPPGASPPSSPHPSTSLSHPSYSSSGIHTRQPSALSLAPLLGPTSSVSPGPSLSRPSTAGSMQTIQMQSMSSGQRRSTRVDEFGARPLSNATSFGSTTDRPSPTPLTLTNWNPNTDDLIDVTSTHSGSPTGSPQRRILQLVNPPLSPTTSITSRNRPSVDQTSPKASQPSRASASLTRANSDSFSDSHTGYAL</sequence>
<evidence type="ECO:0008006" key="5">
    <source>
        <dbReference type="Google" id="ProtNLM"/>
    </source>
</evidence>
<keyword evidence="4" id="KW-1185">Reference proteome</keyword>
<feature type="compositionally biased region" description="Low complexity" evidence="1">
    <location>
        <begin position="375"/>
        <end position="403"/>
    </location>
</feature>
<gene>
    <name evidence="3" type="ORF">SERLA73DRAFT_186975</name>
</gene>
<keyword evidence="2" id="KW-0812">Transmembrane</keyword>
<feature type="compositionally biased region" description="Low complexity" evidence="1">
    <location>
        <begin position="302"/>
        <end position="311"/>
    </location>
</feature>
<feature type="compositionally biased region" description="Polar residues" evidence="1">
    <location>
        <begin position="417"/>
        <end position="463"/>
    </location>
</feature>
<feature type="compositionally biased region" description="Low complexity" evidence="1">
    <location>
        <begin position="105"/>
        <end position="136"/>
    </location>
</feature>
<evidence type="ECO:0000313" key="4">
    <source>
        <dbReference type="Proteomes" id="UP000008063"/>
    </source>
</evidence>
<feature type="transmembrane region" description="Helical" evidence="2">
    <location>
        <begin position="198"/>
        <end position="223"/>
    </location>
</feature>
<dbReference type="InParanoid" id="F8Q872"/>
<keyword evidence="2" id="KW-1133">Transmembrane helix</keyword>
<feature type="region of interest" description="Disordered" evidence="1">
    <location>
        <begin position="96"/>
        <end position="136"/>
    </location>
</feature>
<feature type="compositionally biased region" description="Low complexity" evidence="1">
    <location>
        <begin position="331"/>
        <end position="345"/>
    </location>
</feature>
<feature type="region of interest" description="Disordered" evidence="1">
    <location>
        <begin position="240"/>
        <end position="463"/>
    </location>
</feature>
<proteinExistence type="predicted"/>
<dbReference type="AlphaFoldDB" id="F8Q872"/>
<dbReference type="HOGENOM" id="CLU_639617_0_0_1"/>
<protein>
    <recommendedName>
        <fullName evidence="5">Mid2 domain-containing protein</fullName>
    </recommendedName>
</protein>
<name>F8Q872_SERL3</name>